<sequence length="310" mass="34387">MLATIIAEDFAGMRTQGVGLAETAGWQWQFSPVKARPLWSKCSSRFWPRPLNCIEPIHIAPESRVIIGVGGTGGIVGRTLAQKYKLPIVQIQNPRRKFNAFDVIIANPHDGIEGENVLISRNALHPATPQKLAHARERWYKFLKPDERPLLAVLIGGANGRFLLGAREAAQLADDIIAYTHQHAMQTVLTPSRRTSPEALSVLRERLTPHNIRIETGEGDKNPYMGMLACADMIAVTTDSVSMISEAVATPAPVLILPLPGRSNRIGQFIRALEKDDRIRPFALEHTSWAVHPLDDTPDIAKEMCRRLKL</sequence>
<dbReference type="Pfam" id="PF06258">
    <property type="entry name" value="Mito_fiss_Elm1"/>
    <property type="match status" value="1"/>
</dbReference>
<gene>
    <name evidence="1" type="ORF">D5366_10895</name>
</gene>
<dbReference type="EMBL" id="CP032485">
    <property type="protein sequence ID" value="QDH25640.1"/>
    <property type="molecule type" value="Genomic_DNA"/>
</dbReference>
<evidence type="ECO:0000313" key="2">
    <source>
        <dbReference type="Proteomes" id="UP000317214"/>
    </source>
</evidence>
<dbReference type="PANTHER" id="PTHR33986">
    <property type="entry name" value="OS02G0535700 PROTEIN"/>
    <property type="match status" value="1"/>
</dbReference>
<reference evidence="1 2" key="1">
    <citation type="submission" date="2018-09" db="EMBL/GenBank/DDBJ databases">
        <title>The complete genome sequence of Neokomagataea tanensis NBRC 106556(T).</title>
        <authorList>
            <person name="Chua K.-O."/>
            <person name="See-Too W.-S."/>
            <person name="Hong K.-W."/>
            <person name="Yin W.-F."/>
            <person name="Chan K.-G."/>
        </authorList>
    </citation>
    <scope>NUCLEOTIDE SEQUENCE [LARGE SCALE GENOMIC DNA]</scope>
    <source>
        <strain evidence="2">AH13 \ NBRC 106556</strain>
    </source>
</reference>
<dbReference type="AlphaFoldDB" id="A0A4Y6VAB7"/>
<dbReference type="OrthoDB" id="272235at2"/>
<dbReference type="Proteomes" id="UP000317214">
    <property type="component" value="Chromosome"/>
</dbReference>
<organism evidence="1 2">
    <name type="scientific">Neokomagataea tanensis</name>
    <dbReference type="NCBI Taxonomy" id="661191"/>
    <lineage>
        <taxon>Bacteria</taxon>
        <taxon>Pseudomonadati</taxon>
        <taxon>Pseudomonadota</taxon>
        <taxon>Alphaproteobacteria</taxon>
        <taxon>Acetobacterales</taxon>
        <taxon>Acetobacteraceae</taxon>
        <taxon>Neokomagataea</taxon>
    </lineage>
</organism>
<dbReference type="RefSeq" id="WP_141493649.1">
    <property type="nucleotide sequence ID" value="NZ_CP032485.1"/>
</dbReference>
<accession>A0A4Y6VAB7</accession>
<evidence type="ECO:0008006" key="3">
    <source>
        <dbReference type="Google" id="ProtNLM"/>
    </source>
</evidence>
<dbReference type="InterPro" id="IPR009367">
    <property type="entry name" value="Elm1-like"/>
</dbReference>
<evidence type="ECO:0000313" key="1">
    <source>
        <dbReference type="EMBL" id="QDH25640.1"/>
    </source>
</evidence>
<dbReference type="KEGG" id="ntn:D5366_10895"/>
<name>A0A4Y6VAB7_9PROT</name>
<proteinExistence type="predicted"/>
<keyword evidence="2" id="KW-1185">Reference proteome</keyword>
<dbReference type="PANTHER" id="PTHR33986:SF15">
    <property type="entry name" value="MITOCHONDRIAL FISSION PROTEIN ELM1"/>
    <property type="match status" value="1"/>
</dbReference>
<protein>
    <recommendedName>
        <fullName evidence="3">Nucleoside-diphosphate sugar epimerase</fullName>
    </recommendedName>
</protein>